<feature type="transmembrane region" description="Helical" evidence="5">
    <location>
        <begin position="20"/>
        <end position="41"/>
    </location>
</feature>
<dbReference type="PIRSF" id="PIRSF006648">
    <property type="entry name" value="DrrB"/>
    <property type="match status" value="1"/>
</dbReference>
<dbReference type="eggNOG" id="COG0842">
    <property type="taxonomic scope" value="Bacteria"/>
</dbReference>
<protein>
    <recommendedName>
        <fullName evidence="5">Transport permease protein</fullName>
    </recommendedName>
</protein>
<comment type="similarity">
    <text evidence="5">Belongs to the ABC-2 integral membrane protein family.</text>
</comment>
<reference evidence="8" key="1">
    <citation type="journal article" date="2016" name="Genome Announc.">
        <title>Complete genome sequence of Alkaliphilus metalliredigens strain QYMF, an alkaliphilic and metal-reducing bacterium isolated from borax-contaminated leachate ponds.</title>
        <authorList>
            <person name="Hwang C."/>
            <person name="Copeland A."/>
            <person name="Lucas S."/>
            <person name="Lapidus A."/>
            <person name="Barry K."/>
            <person name="Detter J.C."/>
            <person name="Glavina Del Rio T."/>
            <person name="Hammon N."/>
            <person name="Israni S."/>
            <person name="Dalin E."/>
            <person name="Tice H."/>
            <person name="Pitluck S."/>
            <person name="Chertkov O."/>
            <person name="Brettin T."/>
            <person name="Bruce D."/>
            <person name="Han C."/>
            <person name="Schmutz J."/>
            <person name="Larimer F."/>
            <person name="Land M.L."/>
            <person name="Hauser L."/>
            <person name="Kyrpides N."/>
            <person name="Mikhailova N."/>
            <person name="Ye Q."/>
            <person name="Zhou J."/>
            <person name="Richardson P."/>
            <person name="Fields M.W."/>
        </authorList>
    </citation>
    <scope>NUCLEOTIDE SEQUENCE [LARGE SCALE GENOMIC DNA]</scope>
    <source>
        <strain evidence="8">QYMF</strain>
    </source>
</reference>
<keyword evidence="5" id="KW-1003">Cell membrane</keyword>
<keyword evidence="2 5" id="KW-0812">Transmembrane</keyword>
<dbReference type="EMBL" id="CP000724">
    <property type="protein sequence ID" value="ABR50027.1"/>
    <property type="molecule type" value="Genomic_DNA"/>
</dbReference>
<dbReference type="OrthoDB" id="670210at2"/>
<dbReference type="InterPro" id="IPR013525">
    <property type="entry name" value="ABC2_TM"/>
</dbReference>
<dbReference type="PANTHER" id="PTHR43229:SF2">
    <property type="entry name" value="NODULATION PROTEIN J"/>
    <property type="match status" value="1"/>
</dbReference>
<dbReference type="PANTHER" id="PTHR43229">
    <property type="entry name" value="NODULATION PROTEIN J"/>
    <property type="match status" value="1"/>
</dbReference>
<dbReference type="InterPro" id="IPR000412">
    <property type="entry name" value="ABC_2_transport"/>
</dbReference>
<keyword evidence="4 5" id="KW-0472">Membrane</keyword>
<dbReference type="RefSeq" id="WP_012064981.1">
    <property type="nucleotide sequence ID" value="NC_009633.1"/>
</dbReference>
<dbReference type="InterPro" id="IPR047817">
    <property type="entry name" value="ABC2_TM_bact-type"/>
</dbReference>
<feature type="transmembrane region" description="Helical" evidence="5">
    <location>
        <begin position="229"/>
        <end position="251"/>
    </location>
</feature>
<dbReference type="STRING" id="293826.Amet_3936"/>
<dbReference type="HOGENOM" id="CLU_039483_2_3_9"/>
<evidence type="ECO:0000256" key="2">
    <source>
        <dbReference type="ARBA" id="ARBA00022692"/>
    </source>
</evidence>
<dbReference type="GO" id="GO:0043190">
    <property type="term" value="C:ATP-binding cassette (ABC) transporter complex"/>
    <property type="evidence" value="ECO:0007669"/>
    <property type="project" value="InterPro"/>
</dbReference>
<comment type="subcellular location">
    <subcellularLocation>
        <location evidence="5">Cell membrane</location>
        <topology evidence="5">Multi-pass membrane protein</topology>
    </subcellularLocation>
    <subcellularLocation>
        <location evidence="1">Membrane</location>
        <topology evidence="1">Multi-pass membrane protein</topology>
    </subcellularLocation>
</comment>
<evidence type="ECO:0000259" key="6">
    <source>
        <dbReference type="PROSITE" id="PS51012"/>
    </source>
</evidence>
<feature type="transmembrane region" description="Helical" evidence="5">
    <location>
        <begin position="102"/>
        <end position="129"/>
    </location>
</feature>
<dbReference type="AlphaFoldDB" id="A6TV09"/>
<evidence type="ECO:0000256" key="3">
    <source>
        <dbReference type="ARBA" id="ARBA00022989"/>
    </source>
</evidence>
<evidence type="ECO:0000256" key="1">
    <source>
        <dbReference type="ARBA" id="ARBA00004141"/>
    </source>
</evidence>
<name>A6TV09_ALKMQ</name>
<dbReference type="PROSITE" id="PS51012">
    <property type="entry name" value="ABC_TM2"/>
    <property type="match status" value="1"/>
</dbReference>
<keyword evidence="3 5" id="KW-1133">Transmembrane helix</keyword>
<proteinExistence type="inferred from homology"/>
<dbReference type="KEGG" id="amt:Amet_3936"/>
<accession>A6TV09</accession>
<feature type="transmembrane region" description="Helical" evidence="5">
    <location>
        <begin position="61"/>
        <end position="81"/>
    </location>
</feature>
<sequence length="258" mass="29179">MKKVLKDTWYMALRRIRPTFREPMAIIMSMLQPIVWLLLFGNLFKGIVEVPGFSADLYVEYLLPGMIVMNTLYIGIFTGMGTLSDINYGVMERFLVLPINKIIIILSELVQLIVLLLTQFIMIIFLAFIMGARFSLSITNVMVFLTIPILLGMGISALSISLALVTRKHETMIGAMQLFTLPLMFLSSAFMPRELMPSWIRTISFFNPIDWTIVGARAVLSSQINWIEVLSNGALVLLFGLVCIFISLVSFRKFQSST</sequence>
<dbReference type="GO" id="GO:0140359">
    <property type="term" value="F:ABC-type transporter activity"/>
    <property type="evidence" value="ECO:0007669"/>
    <property type="project" value="InterPro"/>
</dbReference>
<feature type="transmembrane region" description="Helical" evidence="5">
    <location>
        <begin position="172"/>
        <end position="191"/>
    </location>
</feature>
<organism evidence="7 8">
    <name type="scientific">Alkaliphilus metalliredigens (strain QYMF)</name>
    <dbReference type="NCBI Taxonomy" id="293826"/>
    <lineage>
        <taxon>Bacteria</taxon>
        <taxon>Bacillati</taxon>
        <taxon>Bacillota</taxon>
        <taxon>Clostridia</taxon>
        <taxon>Peptostreptococcales</taxon>
        <taxon>Natronincolaceae</taxon>
        <taxon>Alkaliphilus</taxon>
    </lineage>
</organism>
<feature type="transmembrane region" description="Helical" evidence="5">
    <location>
        <begin position="141"/>
        <end position="165"/>
    </location>
</feature>
<evidence type="ECO:0000256" key="5">
    <source>
        <dbReference type="RuleBase" id="RU361157"/>
    </source>
</evidence>
<keyword evidence="5" id="KW-0813">Transport</keyword>
<keyword evidence="8" id="KW-1185">Reference proteome</keyword>
<feature type="domain" description="ABC transmembrane type-2" evidence="6">
    <location>
        <begin position="24"/>
        <end position="254"/>
    </location>
</feature>
<gene>
    <name evidence="7" type="ordered locus">Amet_3936</name>
</gene>
<evidence type="ECO:0000256" key="4">
    <source>
        <dbReference type="ARBA" id="ARBA00023136"/>
    </source>
</evidence>
<evidence type="ECO:0000313" key="7">
    <source>
        <dbReference type="EMBL" id="ABR50027.1"/>
    </source>
</evidence>
<dbReference type="InterPro" id="IPR051784">
    <property type="entry name" value="Nod_factor_ABC_transporter"/>
</dbReference>
<evidence type="ECO:0000313" key="8">
    <source>
        <dbReference type="Proteomes" id="UP000001572"/>
    </source>
</evidence>
<dbReference type="Pfam" id="PF01061">
    <property type="entry name" value="ABC2_membrane"/>
    <property type="match status" value="1"/>
</dbReference>
<dbReference type="Proteomes" id="UP000001572">
    <property type="component" value="Chromosome"/>
</dbReference>